<evidence type="ECO:0000256" key="1">
    <source>
        <dbReference type="SAM" id="MobiDB-lite"/>
    </source>
</evidence>
<gene>
    <name evidence="2" type="ORF">KSP39_PZI023098</name>
</gene>
<protein>
    <submittedName>
        <fullName evidence="2">Uncharacterized protein</fullName>
    </submittedName>
</protein>
<proteinExistence type="predicted"/>
<dbReference type="AlphaFoldDB" id="A0AAP0AUW4"/>
<feature type="region of interest" description="Disordered" evidence="1">
    <location>
        <begin position="1"/>
        <end position="28"/>
    </location>
</feature>
<evidence type="ECO:0000313" key="3">
    <source>
        <dbReference type="Proteomes" id="UP001418222"/>
    </source>
</evidence>
<reference evidence="2 3" key="1">
    <citation type="journal article" date="2022" name="Nat. Plants">
        <title>Genomes of leafy and leafless Platanthera orchids illuminate the evolution of mycoheterotrophy.</title>
        <authorList>
            <person name="Li M.H."/>
            <person name="Liu K.W."/>
            <person name="Li Z."/>
            <person name="Lu H.C."/>
            <person name="Ye Q.L."/>
            <person name="Zhang D."/>
            <person name="Wang J.Y."/>
            <person name="Li Y.F."/>
            <person name="Zhong Z.M."/>
            <person name="Liu X."/>
            <person name="Yu X."/>
            <person name="Liu D.K."/>
            <person name="Tu X.D."/>
            <person name="Liu B."/>
            <person name="Hao Y."/>
            <person name="Liao X.Y."/>
            <person name="Jiang Y.T."/>
            <person name="Sun W.H."/>
            <person name="Chen J."/>
            <person name="Chen Y.Q."/>
            <person name="Ai Y."/>
            <person name="Zhai J.W."/>
            <person name="Wu S.S."/>
            <person name="Zhou Z."/>
            <person name="Hsiao Y.Y."/>
            <person name="Wu W.L."/>
            <person name="Chen Y.Y."/>
            <person name="Lin Y.F."/>
            <person name="Hsu J.L."/>
            <person name="Li C.Y."/>
            <person name="Wang Z.W."/>
            <person name="Zhao X."/>
            <person name="Zhong W.Y."/>
            <person name="Ma X.K."/>
            <person name="Ma L."/>
            <person name="Huang J."/>
            <person name="Chen G.Z."/>
            <person name="Huang M.Z."/>
            <person name="Huang L."/>
            <person name="Peng D.H."/>
            <person name="Luo Y.B."/>
            <person name="Zou S.Q."/>
            <person name="Chen S.P."/>
            <person name="Lan S."/>
            <person name="Tsai W.C."/>
            <person name="Van de Peer Y."/>
            <person name="Liu Z.J."/>
        </authorList>
    </citation>
    <scope>NUCLEOTIDE SEQUENCE [LARGE SCALE GENOMIC DNA]</scope>
    <source>
        <strain evidence="2">Lor287</strain>
    </source>
</reference>
<organism evidence="2 3">
    <name type="scientific">Platanthera zijinensis</name>
    <dbReference type="NCBI Taxonomy" id="2320716"/>
    <lineage>
        <taxon>Eukaryota</taxon>
        <taxon>Viridiplantae</taxon>
        <taxon>Streptophyta</taxon>
        <taxon>Embryophyta</taxon>
        <taxon>Tracheophyta</taxon>
        <taxon>Spermatophyta</taxon>
        <taxon>Magnoliopsida</taxon>
        <taxon>Liliopsida</taxon>
        <taxon>Asparagales</taxon>
        <taxon>Orchidaceae</taxon>
        <taxon>Orchidoideae</taxon>
        <taxon>Orchideae</taxon>
        <taxon>Orchidinae</taxon>
        <taxon>Platanthera</taxon>
    </lineage>
</organism>
<feature type="compositionally biased region" description="Basic and acidic residues" evidence="1">
    <location>
        <begin position="1"/>
        <end position="11"/>
    </location>
</feature>
<evidence type="ECO:0000313" key="2">
    <source>
        <dbReference type="EMBL" id="KAK8916205.1"/>
    </source>
</evidence>
<accession>A0AAP0AUW4</accession>
<sequence length="189" mass="21546">MRQRELRDEKGKLRKKEKLSSSSRSLPQVEVEYQDVSGGSHSTRYFIYLTQDDGDVSSQGSCGMVLSARPSDSRKNKEDNFDMNLENIMMMQAIWQSIQPGRRTLGAKVWPTKRRGDLELYFWSSNRCVIRAWTVATLTIRRASCEMFSCGSVIHASRVTKFLLGQVKPSINIFTWKPLSTNGWGKGVL</sequence>
<name>A0AAP0AUW4_9ASPA</name>
<dbReference type="Proteomes" id="UP001418222">
    <property type="component" value="Unassembled WGS sequence"/>
</dbReference>
<dbReference type="EMBL" id="JBBWWQ010000020">
    <property type="protein sequence ID" value="KAK8916205.1"/>
    <property type="molecule type" value="Genomic_DNA"/>
</dbReference>
<comment type="caution">
    <text evidence="2">The sequence shown here is derived from an EMBL/GenBank/DDBJ whole genome shotgun (WGS) entry which is preliminary data.</text>
</comment>
<keyword evidence="3" id="KW-1185">Reference proteome</keyword>